<dbReference type="InterPro" id="IPR002401">
    <property type="entry name" value="Cyt_P450_E_grp-I"/>
</dbReference>
<evidence type="ECO:0000256" key="4">
    <source>
        <dbReference type="ARBA" id="ARBA00023002"/>
    </source>
</evidence>
<dbReference type="PRINTS" id="PR00385">
    <property type="entry name" value="P450"/>
</dbReference>
<comment type="similarity">
    <text evidence="2 7">Belongs to the cytochrome P450 family.</text>
</comment>
<keyword evidence="3 6" id="KW-0479">Metal-binding</keyword>
<dbReference type="Proteomes" id="UP000654913">
    <property type="component" value="Chromosome 3"/>
</dbReference>
<dbReference type="PANTHER" id="PTHR24305:SF172">
    <property type="entry name" value="P450, PUTATIVE (EUROFUNG)-RELATED"/>
    <property type="match status" value="1"/>
</dbReference>
<reference evidence="8" key="1">
    <citation type="submission" date="2021-01" db="EMBL/GenBank/DDBJ databases">
        <authorList>
            <consortium name="Aspergillus puulaauensis MK2 genome sequencing consortium"/>
            <person name="Kazuki M."/>
            <person name="Futagami T."/>
        </authorList>
    </citation>
    <scope>NUCLEOTIDE SEQUENCE</scope>
    <source>
        <strain evidence="8">MK2</strain>
    </source>
</reference>
<dbReference type="InterPro" id="IPR017972">
    <property type="entry name" value="Cyt_P450_CS"/>
</dbReference>
<evidence type="ECO:0000313" key="9">
    <source>
        <dbReference type="Proteomes" id="UP000654913"/>
    </source>
</evidence>
<evidence type="ECO:0000313" key="8">
    <source>
        <dbReference type="EMBL" id="BCS22405.1"/>
    </source>
</evidence>
<keyword evidence="9" id="KW-1185">Reference proteome</keyword>
<evidence type="ECO:0000256" key="3">
    <source>
        <dbReference type="ARBA" id="ARBA00022723"/>
    </source>
</evidence>
<dbReference type="RefSeq" id="XP_041554599.1">
    <property type="nucleotide sequence ID" value="XM_041701745.1"/>
</dbReference>
<evidence type="ECO:0000256" key="5">
    <source>
        <dbReference type="ARBA" id="ARBA00023004"/>
    </source>
</evidence>
<dbReference type="Pfam" id="PF00067">
    <property type="entry name" value="p450"/>
    <property type="match status" value="1"/>
</dbReference>
<dbReference type="GeneID" id="64972410"/>
<dbReference type="PRINTS" id="PR00463">
    <property type="entry name" value="EP450I"/>
</dbReference>
<dbReference type="InterPro" id="IPR050121">
    <property type="entry name" value="Cytochrome_P450_monoxygenase"/>
</dbReference>
<dbReference type="Gene3D" id="1.10.630.10">
    <property type="entry name" value="Cytochrome P450"/>
    <property type="match status" value="1"/>
</dbReference>
<dbReference type="SUPFAM" id="SSF48264">
    <property type="entry name" value="Cytochrome P450"/>
    <property type="match status" value="1"/>
</dbReference>
<dbReference type="GO" id="GO:0020037">
    <property type="term" value="F:heme binding"/>
    <property type="evidence" value="ECO:0007669"/>
    <property type="project" value="InterPro"/>
</dbReference>
<dbReference type="InterPro" id="IPR036396">
    <property type="entry name" value="Cyt_P450_sf"/>
</dbReference>
<keyword evidence="4 7" id="KW-0560">Oxidoreductase</keyword>
<dbReference type="GO" id="GO:0004497">
    <property type="term" value="F:monooxygenase activity"/>
    <property type="evidence" value="ECO:0007669"/>
    <property type="project" value="UniProtKB-KW"/>
</dbReference>
<keyword evidence="7" id="KW-0503">Monooxygenase</keyword>
<dbReference type="OrthoDB" id="2789670at2759"/>
<reference evidence="8" key="2">
    <citation type="submission" date="2021-02" db="EMBL/GenBank/DDBJ databases">
        <title>Aspergillus puulaauensis MK2 genome sequence.</title>
        <authorList>
            <person name="Futagami T."/>
            <person name="Mori K."/>
            <person name="Kadooka C."/>
            <person name="Tanaka T."/>
        </authorList>
    </citation>
    <scope>NUCLEOTIDE SEQUENCE</scope>
    <source>
        <strain evidence="8">MK2</strain>
    </source>
</reference>
<evidence type="ECO:0000256" key="7">
    <source>
        <dbReference type="RuleBase" id="RU000461"/>
    </source>
</evidence>
<dbReference type="PANTHER" id="PTHR24305">
    <property type="entry name" value="CYTOCHROME P450"/>
    <property type="match status" value="1"/>
</dbReference>
<dbReference type="KEGG" id="apuu:APUU_30630S"/>
<dbReference type="GO" id="GO:0016705">
    <property type="term" value="F:oxidoreductase activity, acting on paired donors, with incorporation or reduction of molecular oxygen"/>
    <property type="evidence" value="ECO:0007669"/>
    <property type="project" value="InterPro"/>
</dbReference>
<comment type="cofactor">
    <cofactor evidence="1 6">
        <name>heme</name>
        <dbReference type="ChEBI" id="CHEBI:30413"/>
    </cofactor>
</comment>
<feature type="binding site" description="axial binding residue" evidence="6">
    <location>
        <position position="421"/>
    </location>
    <ligand>
        <name>heme</name>
        <dbReference type="ChEBI" id="CHEBI:30413"/>
    </ligand>
    <ligandPart>
        <name>Fe</name>
        <dbReference type="ChEBI" id="CHEBI:18248"/>
    </ligandPart>
</feature>
<keyword evidence="5 6" id="KW-0408">Iron</keyword>
<evidence type="ECO:0000256" key="2">
    <source>
        <dbReference type="ARBA" id="ARBA00010617"/>
    </source>
</evidence>
<name>A0A7R8AM77_9EURO</name>
<organism evidence="8 9">
    <name type="scientific">Aspergillus puulaauensis</name>
    <dbReference type="NCBI Taxonomy" id="1220207"/>
    <lineage>
        <taxon>Eukaryota</taxon>
        <taxon>Fungi</taxon>
        <taxon>Dikarya</taxon>
        <taxon>Ascomycota</taxon>
        <taxon>Pezizomycotina</taxon>
        <taxon>Eurotiomycetes</taxon>
        <taxon>Eurotiomycetidae</taxon>
        <taxon>Eurotiales</taxon>
        <taxon>Aspergillaceae</taxon>
        <taxon>Aspergillus</taxon>
    </lineage>
</organism>
<proteinExistence type="inferred from homology"/>
<dbReference type="PROSITE" id="PS00086">
    <property type="entry name" value="CYTOCHROME_P450"/>
    <property type="match status" value="1"/>
</dbReference>
<dbReference type="InterPro" id="IPR001128">
    <property type="entry name" value="Cyt_P450"/>
</dbReference>
<accession>A0A7R8AM77</accession>
<dbReference type="GO" id="GO:0005506">
    <property type="term" value="F:iron ion binding"/>
    <property type="evidence" value="ECO:0007669"/>
    <property type="project" value="InterPro"/>
</dbReference>
<dbReference type="CDD" id="cd11061">
    <property type="entry name" value="CYP67-like"/>
    <property type="match status" value="1"/>
</dbReference>
<evidence type="ECO:0000256" key="6">
    <source>
        <dbReference type="PIRSR" id="PIRSR602401-1"/>
    </source>
</evidence>
<evidence type="ECO:0000256" key="1">
    <source>
        <dbReference type="ARBA" id="ARBA00001971"/>
    </source>
</evidence>
<sequence>MSLLSGMTDLPFMFEAARGFRSKHLAELHKTHPVIRIGPNSLSYGDVRAIKDIYGHLTKCTKDDMYDLLSGTHFHLADVIDKGEHQRKRKVLSSAYAIKNLEDWEYKVADKINRLVRQFDRRCAPSGKAATEANMVDWRAWTNFFTMDAIADIGLSASLGFLDQGNDITTSETLDGVTSQMSYRECLHSQLTALSLIVWAYNWHNWLCRWARRLPLRVGNLLKKGDGFDGIVIHQARQRLKRYQSGEKLEDFFQALMESKDGMAHHLPFGEIVAEISIMMNAGSVSTAVAINNVMLMLIKHPEILRKLREEVDAIADEDEVSISYDKVKDLPYLRACLDESMRVLPPTPFGLPRKTPPEGCDVFGQWVTGKTSVSMSSYVAHRDEKVFPDPEIFRPERWMGEEGKKLQPYFITFSAGARGCIGRNISYLEQTIIIASMVHRYEFELQSPDFDQTVYEHFNLVPGPLPLKIWRRQIGT</sequence>
<dbReference type="AlphaFoldDB" id="A0A7R8AM77"/>
<dbReference type="EMBL" id="AP024445">
    <property type="protein sequence ID" value="BCS22405.1"/>
    <property type="molecule type" value="Genomic_DNA"/>
</dbReference>
<gene>
    <name evidence="8" type="ORF">APUU_30630S</name>
</gene>
<protein>
    <recommendedName>
        <fullName evidence="10">Cytochrome P450</fullName>
    </recommendedName>
</protein>
<keyword evidence="6 7" id="KW-0349">Heme</keyword>
<evidence type="ECO:0008006" key="10">
    <source>
        <dbReference type="Google" id="ProtNLM"/>
    </source>
</evidence>